<accession>A0A2R6W7T7</accession>
<gene>
    <name evidence="1" type="ORF">MARPO_0133s0037</name>
</gene>
<proteinExistence type="predicted"/>
<name>A0A2R6W7T7_MARPO</name>
<keyword evidence="2" id="KW-1185">Reference proteome</keyword>
<dbReference type="AlphaFoldDB" id="A0A2R6W7T7"/>
<dbReference type="EMBL" id="KZ772805">
    <property type="protein sequence ID" value="PTQ29892.1"/>
    <property type="molecule type" value="Genomic_DNA"/>
</dbReference>
<evidence type="ECO:0000313" key="1">
    <source>
        <dbReference type="EMBL" id="PTQ29892.1"/>
    </source>
</evidence>
<protein>
    <submittedName>
        <fullName evidence="1">Uncharacterized protein</fullName>
    </submittedName>
</protein>
<sequence>MPSVLRRGGALERMDGKERGLMVGSRKGGIFGAKWMMGLMVSVHRFGEGRKSGAIRRGTFQRVRAKLRPRGFVFSSSVRHLLRRIWPPDYVVDVRPKPRHHPLAFAFAFPTPRWPDCVSPRGSEVPSLEAVLAAAAGRGLGWAVHASTMGCSCGVASRAWPVTCASYERE</sequence>
<evidence type="ECO:0000313" key="2">
    <source>
        <dbReference type="Proteomes" id="UP000244005"/>
    </source>
</evidence>
<dbReference type="Proteomes" id="UP000244005">
    <property type="component" value="Unassembled WGS sequence"/>
</dbReference>
<organism evidence="1 2">
    <name type="scientific">Marchantia polymorpha</name>
    <name type="common">Common liverwort</name>
    <name type="synonym">Marchantia aquatica</name>
    <dbReference type="NCBI Taxonomy" id="3197"/>
    <lineage>
        <taxon>Eukaryota</taxon>
        <taxon>Viridiplantae</taxon>
        <taxon>Streptophyta</taxon>
        <taxon>Embryophyta</taxon>
        <taxon>Marchantiophyta</taxon>
        <taxon>Marchantiopsida</taxon>
        <taxon>Marchantiidae</taxon>
        <taxon>Marchantiales</taxon>
        <taxon>Marchantiaceae</taxon>
        <taxon>Marchantia</taxon>
    </lineage>
</organism>
<reference evidence="2" key="1">
    <citation type="journal article" date="2017" name="Cell">
        <title>Insights into land plant evolution garnered from the Marchantia polymorpha genome.</title>
        <authorList>
            <person name="Bowman J.L."/>
            <person name="Kohchi T."/>
            <person name="Yamato K.T."/>
            <person name="Jenkins J."/>
            <person name="Shu S."/>
            <person name="Ishizaki K."/>
            <person name="Yamaoka S."/>
            <person name="Nishihama R."/>
            <person name="Nakamura Y."/>
            <person name="Berger F."/>
            <person name="Adam C."/>
            <person name="Aki S.S."/>
            <person name="Althoff F."/>
            <person name="Araki T."/>
            <person name="Arteaga-Vazquez M.A."/>
            <person name="Balasubrmanian S."/>
            <person name="Barry K."/>
            <person name="Bauer D."/>
            <person name="Boehm C.R."/>
            <person name="Briginshaw L."/>
            <person name="Caballero-Perez J."/>
            <person name="Catarino B."/>
            <person name="Chen F."/>
            <person name="Chiyoda S."/>
            <person name="Chovatia M."/>
            <person name="Davies K.M."/>
            <person name="Delmans M."/>
            <person name="Demura T."/>
            <person name="Dierschke T."/>
            <person name="Dolan L."/>
            <person name="Dorantes-Acosta A.E."/>
            <person name="Eklund D.M."/>
            <person name="Florent S.N."/>
            <person name="Flores-Sandoval E."/>
            <person name="Fujiyama A."/>
            <person name="Fukuzawa H."/>
            <person name="Galik B."/>
            <person name="Grimanelli D."/>
            <person name="Grimwood J."/>
            <person name="Grossniklaus U."/>
            <person name="Hamada T."/>
            <person name="Haseloff J."/>
            <person name="Hetherington A.J."/>
            <person name="Higo A."/>
            <person name="Hirakawa Y."/>
            <person name="Hundley H.N."/>
            <person name="Ikeda Y."/>
            <person name="Inoue K."/>
            <person name="Inoue S.I."/>
            <person name="Ishida S."/>
            <person name="Jia Q."/>
            <person name="Kakita M."/>
            <person name="Kanazawa T."/>
            <person name="Kawai Y."/>
            <person name="Kawashima T."/>
            <person name="Kennedy M."/>
            <person name="Kinose K."/>
            <person name="Kinoshita T."/>
            <person name="Kohara Y."/>
            <person name="Koide E."/>
            <person name="Komatsu K."/>
            <person name="Kopischke S."/>
            <person name="Kubo M."/>
            <person name="Kyozuka J."/>
            <person name="Lagercrantz U."/>
            <person name="Lin S.S."/>
            <person name="Lindquist E."/>
            <person name="Lipzen A.M."/>
            <person name="Lu C.W."/>
            <person name="De Luna E."/>
            <person name="Martienssen R.A."/>
            <person name="Minamino N."/>
            <person name="Mizutani M."/>
            <person name="Mizutani M."/>
            <person name="Mochizuki N."/>
            <person name="Monte I."/>
            <person name="Mosher R."/>
            <person name="Nagasaki H."/>
            <person name="Nakagami H."/>
            <person name="Naramoto S."/>
            <person name="Nishitani K."/>
            <person name="Ohtani M."/>
            <person name="Okamoto T."/>
            <person name="Okumura M."/>
            <person name="Phillips J."/>
            <person name="Pollak B."/>
            <person name="Reinders A."/>
            <person name="Rovekamp M."/>
            <person name="Sano R."/>
            <person name="Sawa S."/>
            <person name="Schmid M.W."/>
            <person name="Shirakawa M."/>
            <person name="Solano R."/>
            <person name="Spunde A."/>
            <person name="Suetsugu N."/>
            <person name="Sugano S."/>
            <person name="Sugiyama A."/>
            <person name="Sun R."/>
            <person name="Suzuki Y."/>
            <person name="Takenaka M."/>
            <person name="Takezawa D."/>
            <person name="Tomogane H."/>
            <person name="Tsuzuki M."/>
            <person name="Ueda T."/>
            <person name="Umeda M."/>
            <person name="Ward J.M."/>
            <person name="Watanabe Y."/>
            <person name="Yazaki K."/>
            <person name="Yokoyama R."/>
            <person name="Yoshitake Y."/>
            <person name="Yotsui I."/>
            <person name="Zachgo S."/>
            <person name="Schmutz J."/>
        </authorList>
    </citation>
    <scope>NUCLEOTIDE SEQUENCE [LARGE SCALE GENOMIC DNA]</scope>
    <source>
        <strain evidence="2">Tak-1</strain>
    </source>
</reference>